<accession>A0A922M4K8</accession>
<reference evidence="7" key="1">
    <citation type="journal article" date="2021" name="G3 (Bethesda)">
        <title>Genome and transcriptome analysis of the beet armyworm Spodoptera exigua reveals targets for pest control. .</title>
        <authorList>
            <person name="Simon S."/>
            <person name="Breeschoten T."/>
            <person name="Jansen H.J."/>
            <person name="Dirks R.P."/>
            <person name="Schranz M.E."/>
            <person name="Ros V.I.D."/>
        </authorList>
    </citation>
    <scope>NUCLEOTIDE SEQUENCE</scope>
    <source>
        <strain evidence="7">TB_SE_WUR_2020</strain>
    </source>
</reference>
<evidence type="ECO:0000256" key="5">
    <source>
        <dbReference type="ARBA" id="ARBA00023242"/>
    </source>
</evidence>
<dbReference type="PANTHER" id="PTHR46481:SF10">
    <property type="entry name" value="ZINC FINGER BED DOMAIN-CONTAINING PROTEIN 39"/>
    <property type="match status" value="1"/>
</dbReference>
<keyword evidence="4" id="KW-0862">Zinc</keyword>
<dbReference type="GO" id="GO:0005634">
    <property type="term" value="C:nucleus"/>
    <property type="evidence" value="ECO:0007669"/>
    <property type="project" value="UniProtKB-SubCell"/>
</dbReference>
<evidence type="ECO:0000256" key="4">
    <source>
        <dbReference type="ARBA" id="ARBA00022833"/>
    </source>
</evidence>
<evidence type="ECO:0000256" key="2">
    <source>
        <dbReference type="ARBA" id="ARBA00022723"/>
    </source>
</evidence>
<comment type="subcellular location">
    <subcellularLocation>
        <location evidence="1">Nucleus</location>
    </subcellularLocation>
</comment>
<dbReference type="SUPFAM" id="SSF53098">
    <property type="entry name" value="Ribonuclease H-like"/>
    <property type="match status" value="1"/>
</dbReference>
<feature type="region of interest" description="Disordered" evidence="6">
    <location>
        <begin position="207"/>
        <end position="238"/>
    </location>
</feature>
<evidence type="ECO:0000313" key="8">
    <source>
        <dbReference type="Proteomes" id="UP000814243"/>
    </source>
</evidence>
<dbReference type="InterPro" id="IPR012337">
    <property type="entry name" value="RNaseH-like_sf"/>
</dbReference>
<evidence type="ECO:0000256" key="1">
    <source>
        <dbReference type="ARBA" id="ARBA00004123"/>
    </source>
</evidence>
<evidence type="ECO:0000256" key="6">
    <source>
        <dbReference type="SAM" id="MobiDB-lite"/>
    </source>
</evidence>
<proteinExistence type="predicted"/>
<organism evidence="7 8">
    <name type="scientific">Spodoptera exigua</name>
    <name type="common">Beet armyworm</name>
    <name type="synonym">Noctua fulgens</name>
    <dbReference type="NCBI Taxonomy" id="7107"/>
    <lineage>
        <taxon>Eukaryota</taxon>
        <taxon>Metazoa</taxon>
        <taxon>Ecdysozoa</taxon>
        <taxon>Arthropoda</taxon>
        <taxon>Hexapoda</taxon>
        <taxon>Insecta</taxon>
        <taxon>Pterygota</taxon>
        <taxon>Neoptera</taxon>
        <taxon>Endopterygota</taxon>
        <taxon>Lepidoptera</taxon>
        <taxon>Glossata</taxon>
        <taxon>Ditrysia</taxon>
        <taxon>Noctuoidea</taxon>
        <taxon>Noctuidae</taxon>
        <taxon>Amphipyrinae</taxon>
        <taxon>Spodoptera</taxon>
    </lineage>
</organism>
<keyword evidence="2" id="KW-0479">Metal-binding</keyword>
<comment type="caution">
    <text evidence="7">The sequence shown here is derived from an EMBL/GenBank/DDBJ whole genome shotgun (WGS) entry which is preliminary data.</text>
</comment>
<evidence type="ECO:0000256" key="3">
    <source>
        <dbReference type="ARBA" id="ARBA00022771"/>
    </source>
</evidence>
<evidence type="ECO:0000313" key="7">
    <source>
        <dbReference type="EMBL" id="KAH9629662.1"/>
    </source>
</evidence>
<dbReference type="GO" id="GO:0008270">
    <property type="term" value="F:zinc ion binding"/>
    <property type="evidence" value="ECO:0007669"/>
    <property type="project" value="UniProtKB-KW"/>
</dbReference>
<dbReference type="InterPro" id="IPR052035">
    <property type="entry name" value="ZnF_BED_domain_contain"/>
</dbReference>
<protein>
    <submittedName>
        <fullName evidence="7">Uncharacterized protein</fullName>
    </submittedName>
</protein>
<sequence>MVSQTPGYSLPARKTLSKSLIPKIYNETVELMKSKLVSAKAASVTTDGWTSDYTKDSYIAVTAHYMNEDMELSSYLLECVQYEESVLILYTFYLFHTSENLSEFLKDCFRRWDIDYKVSAVVSDNAANITAAIRLELMLKQDVETRWNSTFQMLDGLIKIKEAVVSATFSLRSDLLITSEEFVFVKEPDIMYFSRLSVLQNSVSNKNTTTNIEEQDERQSEETSANATEATEIRPPKRKKIQVPEEKIAVLIEKSIESRKHFQNELQENSITKQDDDKLFCLLVYKELGKVPGNRRLATKIELLQVQKGQSLQSTPCSLQYSADHTYVLARTTLYKPARIDELRFQQNHFFLMKKCLFLLLTDVCLYGGLITLFGKKYTAI</sequence>
<keyword evidence="5" id="KW-0539">Nucleus</keyword>
<dbReference type="Proteomes" id="UP000814243">
    <property type="component" value="Unassembled WGS sequence"/>
</dbReference>
<dbReference type="EMBL" id="JACEFF010000855">
    <property type="protein sequence ID" value="KAH9629662.1"/>
    <property type="molecule type" value="Genomic_DNA"/>
</dbReference>
<dbReference type="PANTHER" id="PTHR46481">
    <property type="entry name" value="ZINC FINGER BED DOMAIN-CONTAINING PROTEIN 4"/>
    <property type="match status" value="1"/>
</dbReference>
<keyword evidence="3" id="KW-0863">Zinc-finger</keyword>
<dbReference type="AlphaFoldDB" id="A0A922M4K8"/>
<name>A0A922M4K8_SPOEX</name>
<gene>
    <name evidence="7" type="ORF">HF086_001133</name>
</gene>